<feature type="non-terminal residue" evidence="1">
    <location>
        <position position="1"/>
    </location>
</feature>
<reference evidence="1 2" key="1">
    <citation type="journal article" date="2018" name="Nat. Ecol. Evol.">
        <title>Pezizomycetes genomes reveal the molecular basis of ectomycorrhizal truffle lifestyle.</title>
        <authorList>
            <person name="Murat C."/>
            <person name="Payen T."/>
            <person name="Noel B."/>
            <person name="Kuo A."/>
            <person name="Morin E."/>
            <person name="Chen J."/>
            <person name="Kohler A."/>
            <person name="Krizsan K."/>
            <person name="Balestrini R."/>
            <person name="Da Silva C."/>
            <person name="Montanini B."/>
            <person name="Hainaut M."/>
            <person name="Levati E."/>
            <person name="Barry K.W."/>
            <person name="Belfiori B."/>
            <person name="Cichocki N."/>
            <person name="Clum A."/>
            <person name="Dockter R.B."/>
            <person name="Fauchery L."/>
            <person name="Guy J."/>
            <person name="Iotti M."/>
            <person name="Le Tacon F."/>
            <person name="Lindquist E.A."/>
            <person name="Lipzen A."/>
            <person name="Malagnac F."/>
            <person name="Mello A."/>
            <person name="Molinier V."/>
            <person name="Miyauchi S."/>
            <person name="Poulain J."/>
            <person name="Riccioni C."/>
            <person name="Rubini A."/>
            <person name="Sitrit Y."/>
            <person name="Splivallo R."/>
            <person name="Traeger S."/>
            <person name="Wang M."/>
            <person name="Zifcakova L."/>
            <person name="Wipf D."/>
            <person name="Zambonelli A."/>
            <person name="Paolocci F."/>
            <person name="Nowrousian M."/>
            <person name="Ottonello S."/>
            <person name="Baldrian P."/>
            <person name="Spatafora J.W."/>
            <person name="Henrissat B."/>
            <person name="Nagy L.G."/>
            <person name="Aury J.M."/>
            <person name="Wincker P."/>
            <person name="Grigoriev I.V."/>
            <person name="Bonfante P."/>
            <person name="Martin F.M."/>
        </authorList>
    </citation>
    <scope>NUCLEOTIDE SEQUENCE [LARGE SCALE GENOMIC DNA]</scope>
    <source>
        <strain evidence="1 2">120613-1</strain>
    </source>
</reference>
<organism evidence="1 2">
    <name type="scientific">Choiromyces venosus 120613-1</name>
    <dbReference type="NCBI Taxonomy" id="1336337"/>
    <lineage>
        <taxon>Eukaryota</taxon>
        <taxon>Fungi</taxon>
        <taxon>Dikarya</taxon>
        <taxon>Ascomycota</taxon>
        <taxon>Pezizomycotina</taxon>
        <taxon>Pezizomycetes</taxon>
        <taxon>Pezizales</taxon>
        <taxon>Tuberaceae</taxon>
        <taxon>Choiromyces</taxon>
    </lineage>
</organism>
<gene>
    <name evidence="1" type="ORF">L873DRAFT_1719449</name>
</gene>
<sequence>TNTASKLPTNFLNTILDWMKFNRHNSKLQPDNEMGLGDIPCIVGRYQLQNICNMDQTPLPFEYLEG</sequence>
<dbReference type="EMBL" id="ML120542">
    <property type="protein sequence ID" value="RPA90090.1"/>
    <property type="molecule type" value="Genomic_DNA"/>
</dbReference>
<keyword evidence="2" id="KW-1185">Reference proteome</keyword>
<dbReference type="AlphaFoldDB" id="A0A3N4J0V5"/>
<evidence type="ECO:0000313" key="2">
    <source>
        <dbReference type="Proteomes" id="UP000276215"/>
    </source>
</evidence>
<proteinExistence type="predicted"/>
<evidence type="ECO:0000313" key="1">
    <source>
        <dbReference type="EMBL" id="RPA90090.1"/>
    </source>
</evidence>
<dbReference type="OrthoDB" id="5876240at2759"/>
<name>A0A3N4J0V5_9PEZI</name>
<dbReference type="Proteomes" id="UP000276215">
    <property type="component" value="Unassembled WGS sequence"/>
</dbReference>
<protein>
    <submittedName>
        <fullName evidence="1">Uncharacterized protein</fullName>
    </submittedName>
</protein>
<accession>A0A3N4J0V5</accession>